<dbReference type="Gene3D" id="3.40.50.10490">
    <property type="entry name" value="Glucose-6-phosphate isomerase like protein, domain 1"/>
    <property type="match status" value="1"/>
</dbReference>
<evidence type="ECO:0000256" key="1">
    <source>
        <dbReference type="ARBA" id="ARBA00022432"/>
    </source>
</evidence>
<dbReference type="EMBL" id="SDMP01000011">
    <property type="protein sequence ID" value="RYR31967.1"/>
    <property type="molecule type" value="Genomic_DNA"/>
</dbReference>
<keyword evidence="2" id="KW-0324">Glycolysis</keyword>
<dbReference type="PANTHER" id="PTHR11469:SF1">
    <property type="entry name" value="GLUCOSE-6-PHOSPHATE ISOMERASE"/>
    <property type="match status" value="1"/>
</dbReference>
<keyword evidence="1" id="KW-0312">Gluconeogenesis</keyword>
<name>A0A445AZW2_ARAHY</name>
<evidence type="ECO:0000256" key="2">
    <source>
        <dbReference type="ARBA" id="ARBA00023152"/>
    </source>
</evidence>
<proteinExistence type="predicted"/>
<dbReference type="GO" id="GO:0005829">
    <property type="term" value="C:cytosol"/>
    <property type="evidence" value="ECO:0007669"/>
    <property type="project" value="TreeGrafter"/>
</dbReference>
<evidence type="ECO:0000256" key="3">
    <source>
        <dbReference type="ARBA" id="ARBA00023235"/>
    </source>
</evidence>
<keyword evidence="3" id="KW-0413">Isomerase</keyword>
<comment type="caution">
    <text evidence="5">The sequence shown here is derived from an EMBL/GenBank/DDBJ whole genome shotgun (WGS) entry which is preliminary data.</text>
</comment>
<dbReference type="AlphaFoldDB" id="A0A445AZW2"/>
<gene>
    <name evidence="5" type="ORF">Ahy_B01g056944</name>
</gene>
<dbReference type="GO" id="GO:0097367">
    <property type="term" value="F:carbohydrate derivative binding"/>
    <property type="evidence" value="ECO:0007669"/>
    <property type="project" value="InterPro"/>
</dbReference>
<sequence length="287" mass="31898">MHPRSHSQLTNGVATFPLSVLSLPLTICHHPFPLNPLFVSNQPASRLSSPLTSIRVTTVLCCFSPLSDDELTTLNDNEHKSTYCLSLYEHCKTTPHTTHIYSQALEKLAPHIQQVSMESNGKGVLIDGVPLPFEPGEIDFGEVGSNHDELMSSFFAQPDALAYEKDRCPRLLSTLSKIQTSLLRFYVVHGLQANRRDRVIDFFAVYGSDLLQRSHDWTRWFGAFCCRQRRQRGTGRQGCGPRSGEEGREEGGGGDDTVVKRERRRIGVVVGRGVPKKGVGGRVGRRG</sequence>
<dbReference type="GO" id="GO:0006094">
    <property type="term" value="P:gluconeogenesis"/>
    <property type="evidence" value="ECO:0007669"/>
    <property type="project" value="UniProtKB-KW"/>
</dbReference>
<keyword evidence="6" id="KW-1185">Reference proteome</keyword>
<dbReference type="GO" id="GO:0048029">
    <property type="term" value="F:monosaccharide binding"/>
    <property type="evidence" value="ECO:0007669"/>
    <property type="project" value="TreeGrafter"/>
</dbReference>
<evidence type="ECO:0000313" key="5">
    <source>
        <dbReference type="EMBL" id="RYR31967.1"/>
    </source>
</evidence>
<dbReference type="PANTHER" id="PTHR11469">
    <property type="entry name" value="GLUCOSE-6-PHOSPHATE ISOMERASE"/>
    <property type="match status" value="1"/>
</dbReference>
<dbReference type="STRING" id="3818.A0A445AZW2"/>
<accession>A0A445AZW2</accession>
<dbReference type="GO" id="GO:0004347">
    <property type="term" value="F:glucose-6-phosphate isomerase activity"/>
    <property type="evidence" value="ECO:0007669"/>
    <property type="project" value="InterPro"/>
</dbReference>
<dbReference type="SUPFAM" id="SSF53697">
    <property type="entry name" value="SIS domain"/>
    <property type="match status" value="1"/>
</dbReference>
<protein>
    <submittedName>
        <fullName evidence="5">Uncharacterized protein</fullName>
    </submittedName>
</protein>
<organism evidence="5 6">
    <name type="scientific">Arachis hypogaea</name>
    <name type="common">Peanut</name>
    <dbReference type="NCBI Taxonomy" id="3818"/>
    <lineage>
        <taxon>Eukaryota</taxon>
        <taxon>Viridiplantae</taxon>
        <taxon>Streptophyta</taxon>
        <taxon>Embryophyta</taxon>
        <taxon>Tracheophyta</taxon>
        <taxon>Spermatophyta</taxon>
        <taxon>Magnoliopsida</taxon>
        <taxon>eudicotyledons</taxon>
        <taxon>Gunneridae</taxon>
        <taxon>Pentapetalae</taxon>
        <taxon>rosids</taxon>
        <taxon>fabids</taxon>
        <taxon>Fabales</taxon>
        <taxon>Fabaceae</taxon>
        <taxon>Papilionoideae</taxon>
        <taxon>50 kb inversion clade</taxon>
        <taxon>dalbergioids sensu lato</taxon>
        <taxon>Dalbergieae</taxon>
        <taxon>Pterocarpus clade</taxon>
        <taxon>Arachis</taxon>
    </lineage>
</organism>
<reference evidence="5 6" key="1">
    <citation type="submission" date="2019-01" db="EMBL/GenBank/DDBJ databases">
        <title>Sequencing of cultivated peanut Arachis hypogaea provides insights into genome evolution and oil improvement.</title>
        <authorList>
            <person name="Chen X."/>
        </authorList>
    </citation>
    <scope>NUCLEOTIDE SEQUENCE [LARGE SCALE GENOMIC DNA]</scope>
    <source>
        <strain evidence="6">cv. Fuhuasheng</strain>
        <tissue evidence="5">Leaves</tissue>
    </source>
</reference>
<dbReference type="Pfam" id="PF00342">
    <property type="entry name" value="PGI"/>
    <property type="match status" value="1"/>
</dbReference>
<dbReference type="GO" id="GO:0006096">
    <property type="term" value="P:glycolytic process"/>
    <property type="evidence" value="ECO:0007669"/>
    <property type="project" value="UniProtKB-KW"/>
</dbReference>
<dbReference type="Proteomes" id="UP000289738">
    <property type="component" value="Chromosome B01"/>
</dbReference>
<dbReference type="GO" id="GO:0051156">
    <property type="term" value="P:glucose 6-phosphate metabolic process"/>
    <property type="evidence" value="ECO:0007669"/>
    <property type="project" value="TreeGrafter"/>
</dbReference>
<dbReference type="InterPro" id="IPR001672">
    <property type="entry name" value="G6P_Isomerase"/>
</dbReference>
<dbReference type="InterPro" id="IPR046348">
    <property type="entry name" value="SIS_dom_sf"/>
</dbReference>
<evidence type="ECO:0000313" key="6">
    <source>
        <dbReference type="Proteomes" id="UP000289738"/>
    </source>
</evidence>
<evidence type="ECO:0000256" key="4">
    <source>
        <dbReference type="SAM" id="MobiDB-lite"/>
    </source>
</evidence>
<feature type="region of interest" description="Disordered" evidence="4">
    <location>
        <begin position="232"/>
        <end position="262"/>
    </location>
</feature>